<sequence length="204" mass="22478">MTGRDRVGRVLLLPCDTGSGAPVDPHGELTARAYRPSARLAAFVRARDRHCRFPGCSVAARFCDLDHVRPLPTGPTSAGNLACLCRRHHRVKQRPGWRAEPHPDASVTWTDPTGRTRTSHPPDQLHPVTLPDNGTDPPLPPRGNPSLVLPDGPHSTLEHHLEHHPAAWTCRVHIIRPRIHLAVETPAHTRGRRRPATAPEAPPF</sequence>
<dbReference type="Proteomes" id="UP001430172">
    <property type="component" value="Unassembled WGS sequence"/>
</dbReference>
<proteinExistence type="predicted"/>
<dbReference type="CDD" id="cd00085">
    <property type="entry name" value="HNHc"/>
    <property type="match status" value="1"/>
</dbReference>
<keyword evidence="3" id="KW-0540">Nuclease</keyword>
<accession>A0ABS2CLN4</accession>
<keyword evidence="4" id="KW-1185">Reference proteome</keyword>
<protein>
    <submittedName>
        <fullName evidence="3">HNH endonuclease</fullName>
    </submittedName>
</protein>
<dbReference type="RefSeq" id="WP_204131282.1">
    <property type="nucleotide sequence ID" value="NZ_JAFDVD010000011.1"/>
</dbReference>
<comment type="caution">
    <text evidence="3">The sequence shown here is derived from an EMBL/GenBank/DDBJ whole genome shotgun (WGS) entry which is preliminary data.</text>
</comment>
<feature type="region of interest" description="Disordered" evidence="1">
    <location>
        <begin position="93"/>
        <end position="158"/>
    </location>
</feature>
<gene>
    <name evidence="3" type="ORF">JQN70_10440</name>
</gene>
<evidence type="ECO:0000259" key="2">
    <source>
        <dbReference type="SMART" id="SM00507"/>
    </source>
</evidence>
<feature type="compositionally biased region" description="Polar residues" evidence="1">
    <location>
        <begin position="107"/>
        <end position="121"/>
    </location>
</feature>
<dbReference type="GO" id="GO:0004519">
    <property type="term" value="F:endonuclease activity"/>
    <property type="evidence" value="ECO:0007669"/>
    <property type="project" value="UniProtKB-KW"/>
</dbReference>
<organism evidence="3 4">
    <name type="scientific">Phycicoccus sonneratiae</name>
    <dbReference type="NCBI Taxonomy" id="2807628"/>
    <lineage>
        <taxon>Bacteria</taxon>
        <taxon>Bacillati</taxon>
        <taxon>Actinomycetota</taxon>
        <taxon>Actinomycetes</taxon>
        <taxon>Micrococcales</taxon>
        <taxon>Intrasporangiaceae</taxon>
        <taxon>Phycicoccus</taxon>
    </lineage>
</organism>
<name>A0ABS2CLN4_9MICO</name>
<dbReference type="SMART" id="SM00507">
    <property type="entry name" value="HNHc"/>
    <property type="match status" value="1"/>
</dbReference>
<dbReference type="Gene3D" id="1.10.30.50">
    <property type="match status" value="1"/>
</dbReference>
<dbReference type="EMBL" id="JAFDVD010000011">
    <property type="protein sequence ID" value="MBM6400804.1"/>
    <property type="molecule type" value="Genomic_DNA"/>
</dbReference>
<keyword evidence="3" id="KW-0255">Endonuclease</keyword>
<feature type="domain" description="HNH nuclease" evidence="2">
    <location>
        <begin position="39"/>
        <end position="90"/>
    </location>
</feature>
<evidence type="ECO:0000313" key="3">
    <source>
        <dbReference type="EMBL" id="MBM6400804.1"/>
    </source>
</evidence>
<evidence type="ECO:0000313" key="4">
    <source>
        <dbReference type="Proteomes" id="UP001430172"/>
    </source>
</evidence>
<keyword evidence="3" id="KW-0378">Hydrolase</keyword>
<dbReference type="InterPro" id="IPR003615">
    <property type="entry name" value="HNH_nuc"/>
</dbReference>
<reference evidence="3" key="1">
    <citation type="submission" date="2021-02" db="EMBL/GenBank/DDBJ databases">
        <title>Phycicoccus sp. MQZ13P-5T, whole genome shotgun sequence.</title>
        <authorList>
            <person name="Tuo L."/>
        </authorList>
    </citation>
    <scope>NUCLEOTIDE SEQUENCE</scope>
    <source>
        <strain evidence="3">MQZ13P-5</strain>
    </source>
</reference>
<evidence type="ECO:0000256" key="1">
    <source>
        <dbReference type="SAM" id="MobiDB-lite"/>
    </source>
</evidence>